<comment type="pathway">
    <text evidence="2 6">Cofactor biosynthesis; molybdopterin biosynthesis.</text>
</comment>
<dbReference type="Gene3D" id="3.40.980.10">
    <property type="entry name" value="MoaB/Mog-like domain"/>
    <property type="match status" value="1"/>
</dbReference>
<dbReference type="InterPro" id="IPR038987">
    <property type="entry name" value="MoeA-like"/>
</dbReference>
<evidence type="ECO:0000313" key="10">
    <source>
        <dbReference type="Proteomes" id="UP000317243"/>
    </source>
</evidence>
<dbReference type="AlphaFoldDB" id="A0A5C5X3L1"/>
<dbReference type="SUPFAM" id="SSF63882">
    <property type="entry name" value="MoeA N-terminal region -like"/>
    <property type="match status" value="1"/>
</dbReference>
<dbReference type="NCBIfam" id="NF045515">
    <property type="entry name" value="Glp_gephyrin"/>
    <property type="match status" value="1"/>
</dbReference>
<dbReference type="PANTHER" id="PTHR10192">
    <property type="entry name" value="MOLYBDOPTERIN BIOSYNTHESIS PROTEIN"/>
    <property type="match status" value="1"/>
</dbReference>
<dbReference type="InterPro" id="IPR036688">
    <property type="entry name" value="MoeA_C_domain_IV_sf"/>
</dbReference>
<dbReference type="UniPathway" id="UPA00344"/>
<dbReference type="Pfam" id="PF03454">
    <property type="entry name" value="MoeA_C"/>
    <property type="match status" value="1"/>
</dbReference>
<feature type="region of interest" description="Disordered" evidence="7">
    <location>
        <begin position="1"/>
        <end position="22"/>
    </location>
</feature>
<dbReference type="GO" id="GO:0006777">
    <property type="term" value="P:Mo-molybdopterin cofactor biosynthetic process"/>
    <property type="evidence" value="ECO:0007669"/>
    <property type="project" value="UniProtKB-UniRule"/>
</dbReference>
<keyword evidence="6" id="KW-0500">Molybdenum</keyword>
<dbReference type="CDD" id="cd00887">
    <property type="entry name" value="MoeA"/>
    <property type="match status" value="1"/>
</dbReference>
<dbReference type="EC" id="2.10.1.1" evidence="6"/>
<dbReference type="InterPro" id="IPR005110">
    <property type="entry name" value="MoeA_linker/N"/>
</dbReference>
<gene>
    <name evidence="9" type="primary">moeA_1</name>
    <name evidence="9" type="ORF">KOR42_09070</name>
</gene>
<dbReference type="Pfam" id="PF00994">
    <property type="entry name" value="MoCF_biosynth"/>
    <property type="match status" value="1"/>
</dbReference>
<keyword evidence="4 6" id="KW-0501">Molybdenum cofactor biosynthesis</keyword>
<keyword evidence="6" id="KW-0479">Metal-binding</keyword>
<dbReference type="InterPro" id="IPR036425">
    <property type="entry name" value="MoaB/Mog-like_dom_sf"/>
</dbReference>
<dbReference type="GO" id="GO:0046872">
    <property type="term" value="F:metal ion binding"/>
    <property type="evidence" value="ECO:0007669"/>
    <property type="project" value="UniProtKB-UniRule"/>
</dbReference>
<dbReference type="GO" id="GO:0005829">
    <property type="term" value="C:cytosol"/>
    <property type="evidence" value="ECO:0007669"/>
    <property type="project" value="TreeGrafter"/>
</dbReference>
<dbReference type="GO" id="GO:0061599">
    <property type="term" value="F:molybdopterin molybdotransferase activity"/>
    <property type="evidence" value="ECO:0007669"/>
    <property type="project" value="UniProtKB-UniRule"/>
</dbReference>
<keyword evidence="10" id="KW-1185">Reference proteome</keyword>
<evidence type="ECO:0000256" key="6">
    <source>
        <dbReference type="RuleBase" id="RU365090"/>
    </source>
</evidence>
<dbReference type="NCBIfam" id="TIGR00177">
    <property type="entry name" value="molyb_syn"/>
    <property type="match status" value="1"/>
</dbReference>
<dbReference type="Gene3D" id="2.170.190.11">
    <property type="entry name" value="Molybdopterin biosynthesis moea protein, domain 3"/>
    <property type="match status" value="1"/>
</dbReference>
<dbReference type="FunFam" id="2.170.190.11:FF:000001">
    <property type="entry name" value="Molybdopterin molybdenumtransferase"/>
    <property type="match status" value="1"/>
</dbReference>
<comment type="caution">
    <text evidence="9">The sequence shown here is derived from an EMBL/GenBank/DDBJ whole genome shotgun (WGS) entry which is preliminary data.</text>
</comment>
<evidence type="ECO:0000256" key="1">
    <source>
        <dbReference type="ARBA" id="ARBA00002901"/>
    </source>
</evidence>
<evidence type="ECO:0000259" key="8">
    <source>
        <dbReference type="SMART" id="SM00852"/>
    </source>
</evidence>
<comment type="catalytic activity">
    <reaction evidence="5">
        <text>adenylyl-molybdopterin + molybdate = Mo-molybdopterin + AMP + H(+)</text>
        <dbReference type="Rhea" id="RHEA:35047"/>
        <dbReference type="ChEBI" id="CHEBI:15378"/>
        <dbReference type="ChEBI" id="CHEBI:36264"/>
        <dbReference type="ChEBI" id="CHEBI:62727"/>
        <dbReference type="ChEBI" id="CHEBI:71302"/>
        <dbReference type="ChEBI" id="CHEBI:456215"/>
        <dbReference type="EC" id="2.10.1.1"/>
    </reaction>
</comment>
<evidence type="ECO:0000256" key="2">
    <source>
        <dbReference type="ARBA" id="ARBA00005046"/>
    </source>
</evidence>
<dbReference type="EMBL" id="SIHI01000001">
    <property type="protein sequence ID" value="TWT57546.1"/>
    <property type="molecule type" value="Genomic_DNA"/>
</dbReference>
<proteinExistence type="inferred from homology"/>
<evidence type="ECO:0000256" key="4">
    <source>
        <dbReference type="ARBA" id="ARBA00023150"/>
    </source>
</evidence>
<reference evidence="9 10" key="1">
    <citation type="submission" date="2019-02" db="EMBL/GenBank/DDBJ databases">
        <title>Deep-cultivation of Planctomycetes and their phenomic and genomic characterization uncovers novel biology.</title>
        <authorList>
            <person name="Wiegand S."/>
            <person name="Jogler M."/>
            <person name="Boedeker C."/>
            <person name="Pinto D."/>
            <person name="Vollmers J."/>
            <person name="Rivas-Marin E."/>
            <person name="Kohn T."/>
            <person name="Peeters S.H."/>
            <person name="Heuer A."/>
            <person name="Rast P."/>
            <person name="Oberbeckmann S."/>
            <person name="Bunk B."/>
            <person name="Jeske O."/>
            <person name="Meyerdierks A."/>
            <person name="Storesund J.E."/>
            <person name="Kallscheuer N."/>
            <person name="Luecker S."/>
            <person name="Lage O.M."/>
            <person name="Pohl T."/>
            <person name="Merkel B.J."/>
            <person name="Hornburger P."/>
            <person name="Mueller R.-W."/>
            <person name="Bruemmer F."/>
            <person name="Labrenz M."/>
            <person name="Spormann A.M."/>
            <person name="Op Den Camp H."/>
            <person name="Overmann J."/>
            <person name="Amann R."/>
            <person name="Jetten M.S.M."/>
            <person name="Mascher T."/>
            <person name="Medema M.H."/>
            <person name="Devos D.P."/>
            <person name="Kaster A.-K."/>
            <person name="Ovreas L."/>
            <person name="Rohde M."/>
            <person name="Galperin M.Y."/>
            <person name="Jogler C."/>
        </authorList>
    </citation>
    <scope>NUCLEOTIDE SEQUENCE [LARGE SCALE GENOMIC DNA]</scope>
    <source>
        <strain evidence="9 10">KOR42</strain>
    </source>
</reference>
<protein>
    <recommendedName>
        <fullName evidence="6">Molybdopterin molybdenumtransferase</fullName>
        <ecNumber evidence="6">2.10.1.1</ecNumber>
    </recommendedName>
</protein>
<name>A0A5C5X3L1_9PLAN</name>
<organism evidence="9 10">
    <name type="scientific">Thalassoglobus neptunius</name>
    <dbReference type="NCBI Taxonomy" id="1938619"/>
    <lineage>
        <taxon>Bacteria</taxon>
        <taxon>Pseudomonadati</taxon>
        <taxon>Planctomycetota</taxon>
        <taxon>Planctomycetia</taxon>
        <taxon>Planctomycetales</taxon>
        <taxon>Planctomycetaceae</taxon>
        <taxon>Thalassoglobus</taxon>
    </lineage>
</organism>
<comment type="similarity">
    <text evidence="3 6">Belongs to the MoeA family.</text>
</comment>
<evidence type="ECO:0000256" key="3">
    <source>
        <dbReference type="ARBA" id="ARBA00010763"/>
    </source>
</evidence>
<dbReference type="Gene3D" id="3.90.105.10">
    <property type="entry name" value="Molybdopterin biosynthesis moea protein, domain 2"/>
    <property type="match status" value="1"/>
</dbReference>
<dbReference type="Proteomes" id="UP000317243">
    <property type="component" value="Unassembled WGS sequence"/>
</dbReference>
<dbReference type="SUPFAM" id="SSF53218">
    <property type="entry name" value="Molybdenum cofactor biosynthesis proteins"/>
    <property type="match status" value="1"/>
</dbReference>
<dbReference type="Pfam" id="PF03453">
    <property type="entry name" value="MoeA_N"/>
    <property type="match status" value="1"/>
</dbReference>
<keyword evidence="6" id="KW-0460">Magnesium</keyword>
<feature type="domain" description="MoaB/Mog" evidence="8">
    <location>
        <begin position="245"/>
        <end position="380"/>
    </location>
</feature>
<dbReference type="SUPFAM" id="SSF63867">
    <property type="entry name" value="MoeA C-terminal domain-like"/>
    <property type="match status" value="1"/>
</dbReference>
<comment type="cofactor">
    <cofactor evidence="6">
        <name>Mg(2+)</name>
        <dbReference type="ChEBI" id="CHEBI:18420"/>
    </cofactor>
</comment>
<dbReference type="PANTHER" id="PTHR10192:SF5">
    <property type="entry name" value="GEPHYRIN"/>
    <property type="match status" value="1"/>
</dbReference>
<dbReference type="SMART" id="SM00852">
    <property type="entry name" value="MoCF_biosynth"/>
    <property type="match status" value="1"/>
</dbReference>
<dbReference type="InterPro" id="IPR005111">
    <property type="entry name" value="MoeA_C_domain_IV"/>
</dbReference>
<evidence type="ECO:0000256" key="5">
    <source>
        <dbReference type="ARBA" id="ARBA00047317"/>
    </source>
</evidence>
<evidence type="ECO:0000313" key="9">
    <source>
        <dbReference type="EMBL" id="TWT57546.1"/>
    </source>
</evidence>
<evidence type="ECO:0000256" key="7">
    <source>
        <dbReference type="SAM" id="MobiDB-lite"/>
    </source>
</evidence>
<comment type="function">
    <text evidence="1 6">Catalyzes the insertion of molybdate into adenylated molybdopterin with the concomitant release of AMP.</text>
</comment>
<keyword evidence="6 9" id="KW-0808">Transferase</keyword>
<dbReference type="InterPro" id="IPR036135">
    <property type="entry name" value="MoeA_linker/N_sf"/>
</dbReference>
<sequence length="478" mass="51813">METGDGKRLGNPFLRNDSSSHPQFHCQYTGNTFRVPLPIETPTWQALMQQPPSFRDVRMSGFRDRNSVAEAWEWIDSQSSSFPQVSETVPLSSAYGRWAATTITSPINVPPFDRSAMDGFAVIADDTTGATNFQPTTMRIVGHSYPGTPCTISLKSGECVQIMTGAPIPEGADAVVPIEYVDVSSDRIRVTTTVGPMKNIGRIGEDLKVGDAVIQQGQFLRPQDVAVLASIGAPEVSVLLPPRVRIIVTGNELVQPGTDLPDHQIYEANSFLLRGAVTRDGGQIESIQFVADDPQSIRAALEQSGADIILISGGSSVGAEDYAPQLVADLGELPIHGIRMRPSSPTGMGRIESTVIFLLPGNPVSCMCAYDFFAGRFLRKLCNDTRDWPFPATIGELAKKVSSPLGRTDYCRAQLRGNQIHPLAISGASILSSTTRADGFFIIPEESEGFSSGTRVPIYIYDDRRSPQRVSNPQPDIV</sequence>
<accession>A0A5C5X3L1</accession>
<dbReference type="InterPro" id="IPR001453">
    <property type="entry name" value="MoaB/Mog_dom"/>
</dbReference>
<dbReference type="Gene3D" id="2.40.340.10">
    <property type="entry name" value="MoeA, C-terminal, domain IV"/>
    <property type="match status" value="1"/>
</dbReference>